<dbReference type="GO" id="GO:0005743">
    <property type="term" value="C:mitochondrial inner membrane"/>
    <property type="evidence" value="ECO:0007669"/>
    <property type="project" value="UniProtKB-SubCell"/>
</dbReference>
<reference evidence="10 11" key="1">
    <citation type="journal article" date="2018" name="Mol. Ecol.">
        <title>The obligate alkalophilic soda-lake fungus Sodiomyces alkalinus has shifted to a protein diet.</title>
        <authorList>
            <person name="Grum-Grzhimaylo A.A."/>
            <person name="Falkoski D.L."/>
            <person name="van den Heuvel J."/>
            <person name="Valero-Jimenez C.A."/>
            <person name="Min B."/>
            <person name="Choi I.G."/>
            <person name="Lipzen A."/>
            <person name="Daum C.G."/>
            <person name="Aanen D.K."/>
            <person name="Tsang A."/>
            <person name="Henrissat B."/>
            <person name="Bilanenko E.N."/>
            <person name="de Vries R.P."/>
            <person name="van Kan J.A.L."/>
            <person name="Grigoriev I.V."/>
            <person name="Debets A.J.M."/>
        </authorList>
    </citation>
    <scope>NUCLEOTIDE SEQUENCE [LARGE SCALE GENOMIC DNA]</scope>
    <source>
        <strain evidence="10 11">F11</strain>
    </source>
</reference>
<dbReference type="EMBL" id="ML119052">
    <property type="protein sequence ID" value="ROT41513.1"/>
    <property type="molecule type" value="Genomic_DNA"/>
</dbReference>
<dbReference type="InterPro" id="IPR003197">
    <property type="entry name" value="QCR7"/>
</dbReference>
<proteinExistence type="inferred from homology"/>
<organism evidence="10 11">
    <name type="scientific">Sodiomyces alkalinus (strain CBS 110278 / VKM F-3762 / F11)</name>
    <name type="common">Alkaliphilic filamentous fungus</name>
    <dbReference type="NCBI Taxonomy" id="1314773"/>
    <lineage>
        <taxon>Eukaryota</taxon>
        <taxon>Fungi</taxon>
        <taxon>Dikarya</taxon>
        <taxon>Ascomycota</taxon>
        <taxon>Pezizomycotina</taxon>
        <taxon>Sordariomycetes</taxon>
        <taxon>Hypocreomycetidae</taxon>
        <taxon>Glomerellales</taxon>
        <taxon>Plectosphaerellaceae</taxon>
        <taxon>Sodiomyces</taxon>
    </lineage>
</organism>
<dbReference type="RefSeq" id="XP_028469319.1">
    <property type="nucleotide sequence ID" value="XM_028611412.1"/>
</dbReference>
<dbReference type="OrthoDB" id="425749at2759"/>
<dbReference type="STRING" id="1314773.A0A3N2Q429"/>
<dbReference type="Gene3D" id="1.10.1090.10">
    <property type="entry name" value="Cytochrome b-c1 complex subunit 7"/>
    <property type="match status" value="1"/>
</dbReference>
<keyword evidence="5 9" id="KW-0999">Mitochondrion inner membrane</keyword>
<evidence type="ECO:0000313" key="11">
    <source>
        <dbReference type="Proteomes" id="UP000272025"/>
    </source>
</evidence>
<comment type="subcellular location">
    <subcellularLocation>
        <location evidence="1">Mitochondrion inner membrane</location>
        <topology evidence="1">Peripheral membrane protein</topology>
        <orientation evidence="1">Matrix side</orientation>
    </subcellularLocation>
</comment>
<accession>A0A3N2Q429</accession>
<dbReference type="Proteomes" id="UP000272025">
    <property type="component" value="Unassembled WGS sequence"/>
</dbReference>
<sequence>MTTVVAAEQLAQRIAEGIQRRPGLRSLFRPLTNWYGGATGHRQLGLRFDDLLEEEREDVAKALTRLPAKEAYDRIYRIRRAVQCSYQQKLLPRDQWTKPEEDVPYLSPLVEQIQAEMAEAKALDTLEVVKKH</sequence>
<comment type="similarity">
    <text evidence="2 9">Belongs to the UQCRB/QCR7 family.</text>
</comment>
<keyword evidence="7 9" id="KW-0496">Mitochondrion</keyword>
<comment type="function">
    <text evidence="9">Component of the ubiquinol-cytochrome c oxidoreductase, a multisubunit transmembrane complex that is part of the mitochondrial electron transport chain which drives oxidative phosphorylation.</text>
</comment>
<evidence type="ECO:0000313" key="10">
    <source>
        <dbReference type="EMBL" id="ROT41513.1"/>
    </source>
</evidence>
<dbReference type="PANTHER" id="PTHR12022">
    <property type="entry name" value="UBIQUINOL-CYTOCHROME C REDUCTASE COMPLEX 14 KD PROTEIN"/>
    <property type="match status" value="1"/>
</dbReference>
<evidence type="ECO:0000256" key="5">
    <source>
        <dbReference type="ARBA" id="ARBA00022792"/>
    </source>
</evidence>
<dbReference type="SUPFAM" id="SSF81524">
    <property type="entry name" value="14 kDa protein of cytochrome bc1 complex (Ubiquinol-cytochrome c reductase)"/>
    <property type="match status" value="1"/>
</dbReference>
<dbReference type="AlphaFoldDB" id="A0A3N2Q429"/>
<keyword evidence="6 9" id="KW-0249">Electron transport</keyword>
<evidence type="ECO:0000256" key="2">
    <source>
        <dbReference type="ARBA" id="ARBA00008554"/>
    </source>
</evidence>
<dbReference type="GO" id="GO:0006122">
    <property type="term" value="P:mitochondrial electron transport, ubiquinol to cytochrome c"/>
    <property type="evidence" value="ECO:0007669"/>
    <property type="project" value="InterPro"/>
</dbReference>
<evidence type="ECO:0000256" key="7">
    <source>
        <dbReference type="ARBA" id="ARBA00023128"/>
    </source>
</evidence>
<dbReference type="GO" id="GO:0045275">
    <property type="term" value="C:respiratory chain complex III"/>
    <property type="evidence" value="ECO:0007669"/>
    <property type="project" value="InterPro"/>
</dbReference>
<name>A0A3N2Q429_SODAK</name>
<evidence type="ECO:0000256" key="9">
    <source>
        <dbReference type="PIRNR" id="PIRNR000022"/>
    </source>
</evidence>
<evidence type="ECO:0000256" key="1">
    <source>
        <dbReference type="ARBA" id="ARBA00004443"/>
    </source>
</evidence>
<dbReference type="PIRSF" id="PIRSF000022">
    <property type="entry name" value="Bc1_14K"/>
    <property type="match status" value="1"/>
</dbReference>
<protein>
    <recommendedName>
        <fullName evidence="9">Cytochrome b-c1 complex subunit 7</fullName>
    </recommendedName>
</protein>
<evidence type="ECO:0000256" key="3">
    <source>
        <dbReference type="ARBA" id="ARBA00022448"/>
    </source>
</evidence>
<keyword evidence="3 9" id="KW-0813">Transport</keyword>
<evidence type="ECO:0000256" key="8">
    <source>
        <dbReference type="ARBA" id="ARBA00023136"/>
    </source>
</evidence>
<keyword evidence="11" id="KW-1185">Reference proteome</keyword>
<evidence type="ECO:0000256" key="4">
    <source>
        <dbReference type="ARBA" id="ARBA00022660"/>
    </source>
</evidence>
<dbReference type="InterPro" id="IPR036544">
    <property type="entry name" value="QCR7_sf"/>
</dbReference>
<gene>
    <name evidence="10" type="ORF">SODALDRAFT_331252</name>
</gene>
<keyword evidence="8 9" id="KW-0472">Membrane</keyword>
<dbReference type="FunFam" id="1.10.1090.10:FF:000001">
    <property type="entry name" value="Cytochrome b-c1 complex subunit 7"/>
    <property type="match status" value="1"/>
</dbReference>
<evidence type="ECO:0000256" key="6">
    <source>
        <dbReference type="ARBA" id="ARBA00022982"/>
    </source>
</evidence>
<dbReference type="GeneID" id="39579890"/>
<dbReference type="PANTHER" id="PTHR12022:SF0">
    <property type="entry name" value="CYTOCHROME B-C1 COMPLEX SUBUNIT 7"/>
    <property type="match status" value="1"/>
</dbReference>
<dbReference type="Pfam" id="PF02271">
    <property type="entry name" value="UCR_14kD"/>
    <property type="match status" value="1"/>
</dbReference>
<keyword evidence="4 9" id="KW-0679">Respiratory chain</keyword>